<feature type="domain" description="N-acetyltransferase" evidence="3">
    <location>
        <begin position="1"/>
        <end position="78"/>
    </location>
</feature>
<dbReference type="PANTHER" id="PTHR43420">
    <property type="entry name" value="ACETYLTRANSFERASE"/>
    <property type="match status" value="1"/>
</dbReference>
<keyword evidence="5" id="KW-1185">Reference proteome</keyword>
<dbReference type="InterPro" id="IPR050680">
    <property type="entry name" value="YpeA/RimI_acetyltransf"/>
</dbReference>
<evidence type="ECO:0000256" key="1">
    <source>
        <dbReference type="ARBA" id="ARBA00022679"/>
    </source>
</evidence>
<dbReference type="Proteomes" id="UP000321222">
    <property type="component" value="Chromosome"/>
</dbReference>
<dbReference type="PANTHER" id="PTHR43420:SF12">
    <property type="entry name" value="N-ACETYLTRANSFERASE DOMAIN-CONTAINING PROTEIN"/>
    <property type="match status" value="1"/>
</dbReference>
<sequence>MYPAMLQKGLHSQYLFVRPDFRKTGIATQLLTEAKNYVRRNNGKGLALETAKDNPARALYEKMGWKQDRDYLHYYCTV</sequence>
<dbReference type="EMBL" id="CP042831">
    <property type="protein sequence ID" value="QEE51011.1"/>
    <property type="molecule type" value="Genomic_DNA"/>
</dbReference>
<evidence type="ECO:0000313" key="4">
    <source>
        <dbReference type="EMBL" id="QEE51011.1"/>
    </source>
</evidence>
<keyword evidence="2" id="KW-0012">Acyltransferase</keyword>
<dbReference type="AlphaFoldDB" id="A0A5B9FXJ5"/>
<dbReference type="InterPro" id="IPR016181">
    <property type="entry name" value="Acyl_CoA_acyltransferase"/>
</dbReference>
<evidence type="ECO:0000256" key="2">
    <source>
        <dbReference type="ARBA" id="ARBA00023315"/>
    </source>
</evidence>
<dbReference type="SUPFAM" id="SSF55729">
    <property type="entry name" value="Acyl-CoA N-acyltransferases (Nat)"/>
    <property type="match status" value="1"/>
</dbReference>
<reference evidence="4 5" key="1">
    <citation type="submission" date="2019-08" db="EMBL/GenBank/DDBJ databases">
        <title>Flavobacterium alkalisoli sp. nov., isolated from rhizosphere soil of Suaeda salsa.</title>
        <authorList>
            <person name="Sun J.-Q."/>
            <person name="Xu L."/>
        </authorList>
    </citation>
    <scope>NUCLEOTIDE SEQUENCE [LARGE SCALE GENOMIC DNA]</scope>
    <source>
        <strain evidence="4 5">XS-5</strain>
    </source>
</reference>
<dbReference type="GO" id="GO:0016747">
    <property type="term" value="F:acyltransferase activity, transferring groups other than amino-acyl groups"/>
    <property type="evidence" value="ECO:0007669"/>
    <property type="project" value="InterPro"/>
</dbReference>
<dbReference type="Gene3D" id="3.40.630.30">
    <property type="match status" value="1"/>
</dbReference>
<accession>A0A5B9FXJ5</accession>
<name>A0A5B9FXJ5_9FLAO</name>
<dbReference type="InterPro" id="IPR000182">
    <property type="entry name" value="GNAT_dom"/>
</dbReference>
<gene>
    <name evidence="4" type="ORF">FUA48_15930</name>
</gene>
<evidence type="ECO:0000313" key="5">
    <source>
        <dbReference type="Proteomes" id="UP000321222"/>
    </source>
</evidence>
<dbReference type="Pfam" id="PF13508">
    <property type="entry name" value="Acetyltransf_7"/>
    <property type="match status" value="1"/>
</dbReference>
<keyword evidence="1 4" id="KW-0808">Transferase</keyword>
<dbReference type="CDD" id="cd04301">
    <property type="entry name" value="NAT_SF"/>
    <property type="match status" value="1"/>
</dbReference>
<dbReference type="PROSITE" id="PS51186">
    <property type="entry name" value="GNAT"/>
    <property type="match status" value="1"/>
</dbReference>
<proteinExistence type="predicted"/>
<protein>
    <submittedName>
        <fullName evidence="4">GNAT family N-acetyltransferase</fullName>
    </submittedName>
</protein>
<evidence type="ECO:0000259" key="3">
    <source>
        <dbReference type="PROSITE" id="PS51186"/>
    </source>
</evidence>
<dbReference type="KEGG" id="fak:FUA48_15930"/>
<dbReference type="OrthoDB" id="9792929at2"/>
<organism evidence="4 5">
    <name type="scientific">Flavobacterium alkalisoli</name>
    <dbReference type="NCBI Taxonomy" id="2602769"/>
    <lineage>
        <taxon>Bacteria</taxon>
        <taxon>Pseudomonadati</taxon>
        <taxon>Bacteroidota</taxon>
        <taxon>Flavobacteriia</taxon>
        <taxon>Flavobacteriales</taxon>
        <taxon>Flavobacteriaceae</taxon>
        <taxon>Flavobacterium</taxon>
    </lineage>
</organism>